<name>A0A5B6ZEI9_DAVIN</name>
<evidence type="ECO:0000313" key="2">
    <source>
        <dbReference type="EMBL" id="MPA42444.1"/>
    </source>
</evidence>
<reference evidence="2" key="1">
    <citation type="submission" date="2019-08" db="EMBL/GenBank/DDBJ databases">
        <title>Reference gene set and small RNA set construction with multiple tissues from Davidia involucrata Baill.</title>
        <authorList>
            <person name="Yang H."/>
            <person name="Zhou C."/>
            <person name="Li G."/>
            <person name="Wang J."/>
            <person name="Gao P."/>
            <person name="Wang M."/>
            <person name="Wang R."/>
            <person name="Zhao Y."/>
        </authorList>
    </citation>
    <scope>NUCLEOTIDE SEQUENCE</scope>
    <source>
        <tissue evidence="2">Mixed with DoveR01_LX</tissue>
    </source>
</reference>
<keyword evidence="1" id="KW-0812">Transmembrane</keyword>
<feature type="transmembrane region" description="Helical" evidence="1">
    <location>
        <begin position="269"/>
        <end position="288"/>
    </location>
</feature>
<gene>
    <name evidence="2" type="ORF">Din_011885</name>
</gene>
<feature type="transmembrane region" description="Helical" evidence="1">
    <location>
        <begin position="175"/>
        <end position="195"/>
    </location>
</feature>
<dbReference type="PANTHER" id="PTHR33133:SF1">
    <property type="entry name" value="EXPRESSED PROTEIN-RELATED"/>
    <property type="match status" value="1"/>
</dbReference>
<proteinExistence type="predicted"/>
<feature type="transmembrane region" description="Helical" evidence="1">
    <location>
        <begin position="140"/>
        <end position="169"/>
    </location>
</feature>
<feature type="transmembrane region" description="Helical" evidence="1">
    <location>
        <begin position="28"/>
        <end position="46"/>
    </location>
</feature>
<protein>
    <recommendedName>
        <fullName evidence="3">Transmembrane protein</fullName>
    </recommendedName>
</protein>
<dbReference type="EMBL" id="GHES01011885">
    <property type="protein sequence ID" value="MPA42444.1"/>
    <property type="molecule type" value="Transcribed_RNA"/>
</dbReference>
<dbReference type="PANTHER" id="PTHR33133">
    <property type="entry name" value="OS08G0107100 PROTEIN-RELATED"/>
    <property type="match status" value="1"/>
</dbReference>
<keyword evidence="1" id="KW-1133">Transmembrane helix</keyword>
<feature type="transmembrane region" description="Helical" evidence="1">
    <location>
        <begin position="229"/>
        <end position="249"/>
    </location>
</feature>
<dbReference type="AlphaFoldDB" id="A0A5B6ZEI9"/>
<keyword evidence="1" id="KW-0472">Membrane</keyword>
<organism evidence="2">
    <name type="scientific">Davidia involucrata</name>
    <name type="common">Dove tree</name>
    <dbReference type="NCBI Taxonomy" id="16924"/>
    <lineage>
        <taxon>Eukaryota</taxon>
        <taxon>Viridiplantae</taxon>
        <taxon>Streptophyta</taxon>
        <taxon>Embryophyta</taxon>
        <taxon>Tracheophyta</taxon>
        <taxon>Spermatophyta</taxon>
        <taxon>Magnoliopsida</taxon>
        <taxon>eudicotyledons</taxon>
        <taxon>Gunneridae</taxon>
        <taxon>Pentapetalae</taxon>
        <taxon>asterids</taxon>
        <taxon>Cornales</taxon>
        <taxon>Nyssaceae</taxon>
        <taxon>Davidia</taxon>
    </lineage>
</organism>
<sequence>MDSYKLIIRGFGEILRNSLKIFFKSGRLMPSIASVYLLLSTLFFLSNTFSITPLISDLIIKGTLLPTETPNGSDFAKLLSGIKEDIRIFIGVESAFFLAGSIVSLFSNTAIILVSAKSLCGKNLSLKELLSGVVRSWKRLFITSFYTALLGIGYTYFVTALLFTVFVIAGFSVASILPIFIVLGIIALILYLYLINVWYLALVISVTEENCYGIEALGKAGVLVKGHRLHGFALNFLYMLLFFIVYPGFHMIKVKQSPGTPMVNGLFSINSICLVNMFMFIAYTVLYFQCKKTHGEEIELQDSIEYSKIPTKPLAQDIP</sequence>
<evidence type="ECO:0008006" key="3">
    <source>
        <dbReference type="Google" id="ProtNLM"/>
    </source>
</evidence>
<evidence type="ECO:0000256" key="1">
    <source>
        <dbReference type="SAM" id="Phobius"/>
    </source>
</evidence>
<accession>A0A5B6ZEI9</accession>
<feature type="transmembrane region" description="Helical" evidence="1">
    <location>
        <begin position="95"/>
        <end position="119"/>
    </location>
</feature>